<reference evidence="1" key="1">
    <citation type="submission" date="2014-11" db="EMBL/GenBank/DDBJ databases">
        <authorList>
            <person name="Amaro Gonzalez C."/>
        </authorList>
    </citation>
    <scope>NUCLEOTIDE SEQUENCE</scope>
</reference>
<name>A0A0E9V586_ANGAN</name>
<sequence>MTPKGYIKFETSSFRHLYIIFSPPSTIWFCPSSEQRFNRLFCHSFLDPTFCPVQQLPRHFQKSGKAYFRYISLQGIICFS</sequence>
<dbReference type="EMBL" id="GBXM01036179">
    <property type="protein sequence ID" value="JAH72398.1"/>
    <property type="molecule type" value="Transcribed_RNA"/>
</dbReference>
<reference evidence="1" key="2">
    <citation type="journal article" date="2015" name="Fish Shellfish Immunol.">
        <title>Early steps in the European eel (Anguilla anguilla)-Vibrio vulnificus interaction in the gills: Role of the RtxA13 toxin.</title>
        <authorList>
            <person name="Callol A."/>
            <person name="Pajuelo D."/>
            <person name="Ebbesson L."/>
            <person name="Teles M."/>
            <person name="MacKenzie S."/>
            <person name="Amaro C."/>
        </authorList>
    </citation>
    <scope>NUCLEOTIDE SEQUENCE</scope>
</reference>
<dbReference type="AlphaFoldDB" id="A0A0E9V586"/>
<organism evidence="1">
    <name type="scientific">Anguilla anguilla</name>
    <name type="common">European freshwater eel</name>
    <name type="synonym">Muraena anguilla</name>
    <dbReference type="NCBI Taxonomy" id="7936"/>
    <lineage>
        <taxon>Eukaryota</taxon>
        <taxon>Metazoa</taxon>
        <taxon>Chordata</taxon>
        <taxon>Craniata</taxon>
        <taxon>Vertebrata</taxon>
        <taxon>Euteleostomi</taxon>
        <taxon>Actinopterygii</taxon>
        <taxon>Neopterygii</taxon>
        <taxon>Teleostei</taxon>
        <taxon>Anguilliformes</taxon>
        <taxon>Anguillidae</taxon>
        <taxon>Anguilla</taxon>
    </lineage>
</organism>
<proteinExistence type="predicted"/>
<evidence type="ECO:0000313" key="1">
    <source>
        <dbReference type="EMBL" id="JAH72398.1"/>
    </source>
</evidence>
<accession>A0A0E9V586</accession>
<protein>
    <submittedName>
        <fullName evidence="1">Uncharacterized protein</fullName>
    </submittedName>
</protein>